<proteinExistence type="predicted"/>
<name>A0A849KKN8_9BURK</name>
<keyword evidence="2" id="KW-1185">Reference proteome</keyword>
<dbReference type="AlphaFoldDB" id="A0A849KKN8"/>
<gene>
    <name evidence="1" type="ORF">HK415_17085</name>
</gene>
<accession>A0A849KKN8</accession>
<dbReference type="EMBL" id="JABFCS010000001">
    <property type="protein sequence ID" value="NNU44513.1"/>
    <property type="molecule type" value="Genomic_DNA"/>
</dbReference>
<dbReference type="Gene3D" id="3.40.190.10">
    <property type="entry name" value="Periplasmic binding protein-like II"/>
    <property type="match status" value="2"/>
</dbReference>
<evidence type="ECO:0000313" key="1">
    <source>
        <dbReference type="EMBL" id="NNU44513.1"/>
    </source>
</evidence>
<reference evidence="1 2" key="1">
    <citation type="submission" date="2020-05" db="EMBL/GenBank/DDBJ databases">
        <authorList>
            <person name="Khan S.A."/>
            <person name="Jeon C.O."/>
            <person name="Chun B.H."/>
        </authorList>
    </citation>
    <scope>NUCLEOTIDE SEQUENCE [LARGE SCALE GENOMIC DNA]</scope>
    <source>
        <strain evidence="1 2">B156</strain>
    </source>
</reference>
<sequence>MAAASPAPMARWGLMREKLLAGEPCDLLILSQSLITNLEGSGHAVAASSRPVGQVKTGVALMDGRAPVNIRNEADLRALLSSASALYFPDPAKATAGIHFMKVLKSLGLDQDTAKLRAFPNGATAMAAMAKAGDPNAIGCTQVTEIIITPGVKLTGLLPPPHELSTVYTASVTKAAKQAQLAQALVARLIAAEHAETRRISGFV</sequence>
<evidence type="ECO:0000313" key="2">
    <source>
        <dbReference type="Proteomes" id="UP000552954"/>
    </source>
</evidence>
<comment type="caution">
    <text evidence="1">The sequence shown here is derived from an EMBL/GenBank/DDBJ whole genome shotgun (WGS) entry which is preliminary data.</text>
</comment>
<protein>
    <submittedName>
        <fullName evidence="1">Solute-binding protein</fullName>
    </submittedName>
</protein>
<dbReference type="SUPFAM" id="SSF53850">
    <property type="entry name" value="Periplasmic binding protein-like II"/>
    <property type="match status" value="1"/>
</dbReference>
<dbReference type="Proteomes" id="UP000552954">
    <property type="component" value="Unassembled WGS sequence"/>
</dbReference>
<organism evidence="1 2">
    <name type="scientific">Ramlibacter montanisoli</name>
    <dbReference type="NCBI Taxonomy" id="2732512"/>
    <lineage>
        <taxon>Bacteria</taxon>
        <taxon>Pseudomonadati</taxon>
        <taxon>Pseudomonadota</taxon>
        <taxon>Betaproteobacteria</taxon>
        <taxon>Burkholderiales</taxon>
        <taxon>Comamonadaceae</taxon>
        <taxon>Ramlibacter</taxon>
    </lineage>
</organism>
<dbReference type="RefSeq" id="WP_171561352.1">
    <property type="nucleotide sequence ID" value="NZ_JABFCS010000001.1"/>
</dbReference>
<reference evidence="1 2" key="2">
    <citation type="submission" date="2020-06" db="EMBL/GenBank/DDBJ databases">
        <title>Ramlibacter rhizophilus sp. nov., isolated from rhizosphere soil of national flower Mugunghwa from South Korea.</title>
        <authorList>
            <person name="Zheng-Fei Y."/>
            <person name="Huan T."/>
        </authorList>
    </citation>
    <scope>NUCLEOTIDE SEQUENCE [LARGE SCALE GENOMIC DNA]</scope>
    <source>
        <strain evidence="1 2">B156</strain>
    </source>
</reference>
<dbReference type="Pfam" id="PF13531">
    <property type="entry name" value="SBP_bac_11"/>
    <property type="match status" value="1"/>
</dbReference>